<dbReference type="InterPro" id="IPR036640">
    <property type="entry name" value="ABC1_TM_sf"/>
</dbReference>
<accession>A0A517U5G1</accession>
<evidence type="ECO:0000313" key="12">
    <source>
        <dbReference type="Proteomes" id="UP000317909"/>
    </source>
</evidence>
<dbReference type="FunFam" id="3.40.50.300:FF:000287">
    <property type="entry name" value="Multidrug ABC transporter ATP-binding protein"/>
    <property type="match status" value="1"/>
</dbReference>
<dbReference type="RefSeq" id="WP_145435647.1">
    <property type="nucleotide sequence ID" value="NZ_CP036339.1"/>
</dbReference>
<dbReference type="Proteomes" id="UP000317909">
    <property type="component" value="Chromosome"/>
</dbReference>
<dbReference type="OrthoDB" id="9762778at2"/>
<dbReference type="InterPro" id="IPR039421">
    <property type="entry name" value="Type_1_exporter"/>
</dbReference>
<protein>
    <submittedName>
        <fullName evidence="11">Multidrug export ATP-binding/permease protein</fullName>
        <ecNumber evidence="11">3.6.3.-</ecNumber>
    </submittedName>
</protein>
<keyword evidence="4" id="KW-0547">Nucleotide-binding</keyword>
<keyword evidence="11" id="KW-0378">Hydrolase</keyword>
<dbReference type="Pfam" id="PF00005">
    <property type="entry name" value="ABC_tran"/>
    <property type="match status" value="1"/>
</dbReference>
<dbReference type="PROSITE" id="PS50929">
    <property type="entry name" value="ABC_TM1F"/>
    <property type="match status" value="1"/>
</dbReference>
<reference evidence="11 12" key="1">
    <citation type="submission" date="2019-02" db="EMBL/GenBank/DDBJ databases">
        <title>Deep-cultivation of Planctomycetes and their phenomic and genomic characterization uncovers novel biology.</title>
        <authorList>
            <person name="Wiegand S."/>
            <person name="Jogler M."/>
            <person name="Boedeker C."/>
            <person name="Pinto D."/>
            <person name="Vollmers J."/>
            <person name="Rivas-Marin E."/>
            <person name="Kohn T."/>
            <person name="Peeters S.H."/>
            <person name="Heuer A."/>
            <person name="Rast P."/>
            <person name="Oberbeckmann S."/>
            <person name="Bunk B."/>
            <person name="Jeske O."/>
            <person name="Meyerdierks A."/>
            <person name="Storesund J.E."/>
            <person name="Kallscheuer N."/>
            <person name="Luecker S."/>
            <person name="Lage O.M."/>
            <person name="Pohl T."/>
            <person name="Merkel B.J."/>
            <person name="Hornburger P."/>
            <person name="Mueller R.-W."/>
            <person name="Bruemmer F."/>
            <person name="Labrenz M."/>
            <person name="Spormann A.M."/>
            <person name="Op den Camp H."/>
            <person name="Overmann J."/>
            <person name="Amann R."/>
            <person name="Jetten M.S.M."/>
            <person name="Mascher T."/>
            <person name="Medema M.H."/>
            <person name="Devos D.P."/>
            <person name="Kaster A.-K."/>
            <person name="Ovreas L."/>
            <person name="Rohde M."/>
            <person name="Galperin M.Y."/>
            <person name="Jogler C."/>
        </authorList>
    </citation>
    <scope>NUCLEOTIDE SEQUENCE [LARGE SCALE GENOMIC DNA]</scope>
    <source>
        <strain evidence="11 12">I41</strain>
    </source>
</reference>
<dbReference type="InterPro" id="IPR003439">
    <property type="entry name" value="ABC_transporter-like_ATP-bd"/>
</dbReference>
<evidence type="ECO:0000256" key="2">
    <source>
        <dbReference type="ARBA" id="ARBA00022448"/>
    </source>
</evidence>
<proteinExistence type="predicted"/>
<dbReference type="PROSITE" id="PS50893">
    <property type="entry name" value="ABC_TRANSPORTER_2"/>
    <property type="match status" value="1"/>
</dbReference>
<organism evidence="11 12">
    <name type="scientific">Lacipirellula limnantheis</name>
    <dbReference type="NCBI Taxonomy" id="2528024"/>
    <lineage>
        <taxon>Bacteria</taxon>
        <taxon>Pseudomonadati</taxon>
        <taxon>Planctomycetota</taxon>
        <taxon>Planctomycetia</taxon>
        <taxon>Pirellulales</taxon>
        <taxon>Lacipirellulaceae</taxon>
        <taxon>Lacipirellula</taxon>
    </lineage>
</organism>
<keyword evidence="7 8" id="KW-0472">Membrane</keyword>
<feature type="domain" description="ABC transporter" evidence="9">
    <location>
        <begin position="505"/>
        <end position="739"/>
    </location>
</feature>
<evidence type="ECO:0000256" key="8">
    <source>
        <dbReference type="SAM" id="Phobius"/>
    </source>
</evidence>
<dbReference type="EC" id="3.6.3.-" evidence="11"/>
<dbReference type="Pfam" id="PF08909">
    <property type="entry name" value="DUF1854"/>
    <property type="match status" value="1"/>
</dbReference>
<dbReference type="Gene3D" id="1.20.1560.10">
    <property type="entry name" value="ABC transporter type 1, transmembrane domain"/>
    <property type="match status" value="1"/>
</dbReference>
<evidence type="ECO:0000256" key="6">
    <source>
        <dbReference type="ARBA" id="ARBA00022989"/>
    </source>
</evidence>
<dbReference type="GO" id="GO:0140359">
    <property type="term" value="F:ABC-type transporter activity"/>
    <property type="evidence" value="ECO:0007669"/>
    <property type="project" value="InterPro"/>
</dbReference>
<dbReference type="PANTHER" id="PTHR24221">
    <property type="entry name" value="ATP-BINDING CASSETTE SUB-FAMILY B"/>
    <property type="match status" value="1"/>
</dbReference>
<feature type="transmembrane region" description="Helical" evidence="8">
    <location>
        <begin position="303"/>
        <end position="322"/>
    </location>
</feature>
<feature type="transmembrane region" description="Helical" evidence="8">
    <location>
        <begin position="328"/>
        <end position="347"/>
    </location>
</feature>
<dbReference type="CDD" id="cd18563">
    <property type="entry name" value="ABC_6TM_exporter_like"/>
    <property type="match status" value="1"/>
</dbReference>
<dbReference type="PROSITE" id="PS00211">
    <property type="entry name" value="ABC_TRANSPORTER_1"/>
    <property type="match status" value="1"/>
</dbReference>
<evidence type="ECO:0000256" key="5">
    <source>
        <dbReference type="ARBA" id="ARBA00022840"/>
    </source>
</evidence>
<dbReference type="EMBL" id="CP036339">
    <property type="protein sequence ID" value="QDT75874.1"/>
    <property type="molecule type" value="Genomic_DNA"/>
</dbReference>
<keyword evidence="12" id="KW-1185">Reference proteome</keyword>
<gene>
    <name evidence="11" type="ORF">I41_51180</name>
</gene>
<dbReference type="InterPro" id="IPR015005">
    <property type="entry name" value="DUF1854"/>
</dbReference>
<dbReference type="SMART" id="SM00382">
    <property type="entry name" value="AAA"/>
    <property type="match status" value="1"/>
</dbReference>
<feature type="domain" description="ABC transmembrane type-1" evidence="10">
    <location>
        <begin position="181"/>
        <end position="467"/>
    </location>
</feature>
<evidence type="ECO:0000313" key="11">
    <source>
        <dbReference type="EMBL" id="QDT75874.1"/>
    </source>
</evidence>
<keyword evidence="5 11" id="KW-0067">ATP-binding</keyword>
<evidence type="ECO:0000256" key="3">
    <source>
        <dbReference type="ARBA" id="ARBA00022692"/>
    </source>
</evidence>
<dbReference type="AlphaFoldDB" id="A0A517U5G1"/>
<keyword evidence="3 8" id="KW-0812">Transmembrane</keyword>
<dbReference type="Gene3D" id="3.40.50.300">
    <property type="entry name" value="P-loop containing nucleotide triphosphate hydrolases"/>
    <property type="match status" value="1"/>
</dbReference>
<evidence type="ECO:0000256" key="4">
    <source>
        <dbReference type="ARBA" id="ARBA00022741"/>
    </source>
</evidence>
<keyword evidence="2" id="KW-0813">Transport</keyword>
<dbReference type="InterPro" id="IPR003593">
    <property type="entry name" value="AAA+_ATPase"/>
</dbReference>
<name>A0A517U5G1_9BACT</name>
<evidence type="ECO:0000256" key="1">
    <source>
        <dbReference type="ARBA" id="ARBA00004651"/>
    </source>
</evidence>
<feature type="transmembrane region" description="Helical" evidence="8">
    <location>
        <begin position="409"/>
        <end position="430"/>
    </location>
</feature>
<evidence type="ECO:0000259" key="10">
    <source>
        <dbReference type="PROSITE" id="PS50929"/>
    </source>
</evidence>
<dbReference type="GO" id="GO:0005524">
    <property type="term" value="F:ATP binding"/>
    <property type="evidence" value="ECO:0007669"/>
    <property type="project" value="UniProtKB-KW"/>
</dbReference>
<dbReference type="Pfam" id="PF00664">
    <property type="entry name" value="ABC_membrane"/>
    <property type="match status" value="1"/>
</dbReference>
<evidence type="ECO:0000259" key="9">
    <source>
        <dbReference type="PROSITE" id="PS50893"/>
    </source>
</evidence>
<dbReference type="KEGG" id="llh:I41_51180"/>
<dbReference type="PANTHER" id="PTHR24221:SF654">
    <property type="entry name" value="ATP-BINDING CASSETTE SUB-FAMILY B MEMBER 6"/>
    <property type="match status" value="1"/>
</dbReference>
<dbReference type="GO" id="GO:0005886">
    <property type="term" value="C:plasma membrane"/>
    <property type="evidence" value="ECO:0007669"/>
    <property type="project" value="UniProtKB-SubCell"/>
</dbReference>
<comment type="subcellular location">
    <subcellularLocation>
        <location evidence="1">Cell membrane</location>
        <topology evidence="1">Multi-pass membrane protein</topology>
    </subcellularLocation>
</comment>
<keyword evidence="6 8" id="KW-1133">Transmembrane helix</keyword>
<dbReference type="InterPro" id="IPR017871">
    <property type="entry name" value="ABC_transporter-like_CS"/>
</dbReference>
<dbReference type="GO" id="GO:0016887">
    <property type="term" value="F:ATP hydrolysis activity"/>
    <property type="evidence" value="ECO:0007669"/>
    <property type="project" value="InterPro"/>
</dbReference>
<dbReference type="SUPFAM" id="SSF52540">
    <property type="entry name" value="P-loop containing nucleoside triphosphate hydrolases"/>
    <property type="match status" value="1"/>
</dbReference>
<dbReference type="SUPFAM" id="SSF90123">
    <property type="entry name" value="ABC transporter transmembrane region"/>
    <property type="match status" value="1"/>
</dbReference>
<evidence type="ECO:0000256" key="7">
    <source>
        <dbReference type="ARBA" id="ARBA00023136"/>
    </source>
</evidence>
<dbReference type="InterPro" id="IPR011527">
    <property type="entry name" value="ABC1_TM_dom"/>
</dbReference>
<sequence length="946" mass="105047">MLHEELPLAVKKELDVQGLNGVPVLLSTSTDLSLSGKPRRHWIVATHANVAAVSEEAEGGATPHAPRVESHVSVSDVQEFRTQGAVGSGFLQAYVDDHWVDLARYSNAEADRFHRVARSLEELRTTGAIAAVDGEPLLKTHCEKCSQRLPTPGEACPRCLPRKAIIGRLGQMLWPYRATAAIMCGLMLVAVAAELAPPKLQQYLVDDILKGGDKTLDPQSLLTALLAVVSALALARIVLSVVNFAKGRLATRVGVALTFDLRAKLVEKLHTLGLGYYDRHQVGSITSRVAYDSEVIQSLLQQITGGFLLQIVQVTAVGVMLFTLNPKLAVYTLIPAPLVIAGSWFFWKRVHPKHYRYWDSSSKQAGMLTGMLSGIRVVKAFAQEEREYERFNRISDYLRSSRIRVDYSTAAFSATMQLIFSLGGLIVWYVGGRDVLAGKMTLGSLMAFLAYLAMFYTPLATLSQFTTWLTNFLTGCQRVFELLDTPVESTDPAEPVDLPDVKGRIEFDKVTFGYERHQPVLRDVSFAIEPGETIGIVGKSGSGKTTLVNLLCRFYDVNEGRVLVDGVDVRQLAAHQLRRQVGVVLQEPFMFRGTIWDNLIYGLPTSDKEQAIAAAKAAQSHEFILNSPLGYDTWLGERGAGLSGGERQRLSIARAILYDPPILVLDEATSSVDAESEQAIQQALKALTRGRTTIAIAHRLSTLRDAHRILVFDRGRLVEQGSHEQLIAENGRYAKLVRLQSQASPKASIDDLLEKAEDAPSDEAKATAEHDAALEAKKFLPRWLLPDDAEICAGARDTMTAVLANDQVFRGVFAVNLFPATSPEDYISLRVWTRDGEQQEIGILRNLNEWPAEAQRLVRSALDRRYFLQTIEGVDAISLELGHLHCDVRTPHGPRRFTMRWSQSQVQDFGERGKMLLDLDDNRFLVPDVQTLPPKERELFQRYVYW</sequence>
<feature type="transmembrane region" description="Helical" evidence="8">
    <location>
        <begin position="221"/>
        <end position="242"/>
    </location>
</feature>
<dbReference type="InterPro" id="IPR027417">
    <property type="entry name" value="P-loop_NTPase"/>
</dbReference>
<feature type="transmembrane region" description="Helical" evidence="8">
    <location>
        <begin position="173"/>
        <end position="193"/>
    </location>
</feature>